<keyword evidence="1" id="KW-0812">Transmembrane</keyword>
<dbReference type="KEGG" id="fll:EI427_22140"/>
<accession>A0A3S9P9R8</accession>
<evidence type="ECO:0000256" key="1">
    <source>
        <dbReference type="SAM" id="Phobius"/>
    </source>
</evidence>
<dbReference type="AlphaFoldDB" id="A0A3S9P9R8"/>
<dbReference type="OrthoDB" id="9823591at2"/>
<evidence type="ECO:0000313" key="2">
    <source>
        <dbReference type="EMBL" id="AZQ64929.1"/>
    </source>
</evidence>
<name>A0A3S9P9R8_9BACT</name>
<feature type="transmembrane region" description="Helical" evidence="1">
    <location>
        <begin position="35"/>
        <end position="56"/>
    </location>
</feature>
<keyword evidence="1" id="KW-0472">Membrane</keyword>
<proteinExistence type="predicted"/>
<sequence length="180" mass="20349">MSKKLILIIQFIITVALVSFTWLNPPINFAIDHITLLPFLLNLAIIGSYGVLIYYWDKTKNPSKLNMIILILLIFSTVPVVLKGSNYFSSIGNQLLVSSGVDVTAEVTHKGQSRRKKGLGMIDVFEISYQYITLSGEFIQVTKIVSKPIFNSYVEGAEVQLRYYPNNPKNHITYFLIKGE</sequence>
<organism evidence="2 3">
    <name type="scientific">Flammeovirga pectinis</name>
    <dbReference type="NCBI Taxonomy" id="2494373"/>
    <lineage>
        <taxon>Bacteria</taxon>
        <taxon>Pseudomonadati</taxon>
        <taxon>Bacteroidota</taxon>
        <taxon>Cytophagia</taxon>
        <taxon>Cytophagales</taxon>
        <taxon>Flammeovirgaceae</taxon>
        <taxon>Flammeovirga</taxon>
    </lineage>
</organism>
<keyword evidence="3" id="KW-1185">Reference proteome</keyword>
<evidence type="ECO:0000313" key="3">
    <source>
        <dbReference type="Proteomes" id="UP000267268"/>
    </source>
</evidence>
<reference evidence="2 3" key="1">
    <citation type="submission" date="2018-12" db="EMBL/GenBank/DDBJ databases">
        <title>Flammeovirga pectinis sp. nov., isolated from the gut of the Korean scallop, Patinopecten yessoensis.</title>
        <authorList>
            <person name="Bae J.-W."/>
            <person name="Jeong Y.-S."/>
            <person name="Kang W."/>
        </authorList>
    </citation>
    <scope>NUCLEOTIDE SEQUENCE [LARGE SCALE GENOMIC DNA]</scope>
    <source>
        <strain evidence="2 3">L12M1</strain>
    </source>
</reference>
<dbReference type="EMBL" id="CP034563">
    <property type="protein sequence ID" value="AZQ64929.1"/>
    <property type="molecule type" value="Genomic_DNA"/>
</dbReference>
<dbReference type="RefSeq" id="WP_126619136.1">
    <property type="nucleotide sequence ID" value="NZ_CP034563.1"/>
</dbReference>
<dbReference type="Proteomes" id="UP000267268">
    <property type="component" value="Chromosome 2"/>
</dbReference>
<feature type="transmembrane region" description="Helical" evidence="1">
    <location>
        <begin position="68"/>
        <end position="88"/>
    </location>
</feature>
<protein>
    <submittedName>
        <fullName evidence="2">DUF3592 domain-containing protein</fullName>
    </submittedName>
</protein>
<keyword evidence="1" id="KW-1133">Transmembrane helix</keyword>
<feature type="transmembrane region" description="Helical" evidence="1">
    <location>
        <begin position="5"/>
        <end position="23"/>
    </location>
</feature>
<gene>
    <name evidence="2" type="ORF">EI427_22140</name>
</gene>